<dbReference type="PANTHER" id="PTHR11735">
    <property type="entry name" value="TRNA N6-ADENOSINE THREONYLCARBAMOYLTRANSFERASE"/>
    <property type="match status" value="1"/>
</dbReference>
<keyword evidence="5" id="KW-0012">Acyltransferase</keyword>
<organism evidence="5 6">
    <name type="scientific">Pseudomarimonas salicorniae</name>
    <dbReference type="NCBI Taxonomy" id="2933270"/>
    <lineage>
        <taxon>Bacteria</taxon>
        <taxon>Pseudomonadati</taxon>
        <taxon>Pseudomonadota</taxon>
        <taxon>Gammaproteobacteria</taxon>
        <taxon>Lysobacterales</taxon>
        <taxon>Lysobacteraceae</taxon>
        <taxon>Pseudomarimonas</taxon>
    </lineage>
</organism>
<comment type="caution">
    <text evidence="5">The sequence shown here is derived from an EMBL/GenBank/DDBJ whole genome shotgun (WGS) entry which is preliminary data.</text>
</comment>
<dbReference type="InterPro" id="IPR022496">
    <property type="entry name" value="T6A_TsaB"/>
</dbReference>
<protein>
    <recommendedName>
        <fullName evidence="2">tRNA threonylcarbamoyladenosine biosynthesis protein TsaB</fullName>
    </recommendedName>
    <alternativeName>
        <fullName evidence="3">t(6)A37 threonylcarbamoyladenosine biosynthesis protein TsaB</fullName>
    </alternativeName>
</protein>
<dbReference type="Proteomes" id="UP001431449">
    <property type="component" value="Unassembled WGS sequence"/>
</dbReference>
<evidence type="ECO:0000256" key="1">
    <source>
        <dbReference type="ARBA" id="ARBA00010493"/>
    </source>
</evidence>
<dbReference type="PANTHER" id="PTHR11735:SF11">
    <property type="entry name" value="TRNA THREONYLCARBAMOYLADENOSINE BIOSYNTHESIS PROTEIN TSAB"/>
    <property type="match status" value="1"/>
</dbReference>
<feature type="domain" description="Gcp-like" evidence="4">
    <location>
        <begin position="28"/>
        <end position="223"/>
    </location>
</feature>
<dbReference type="CDD" id="cd24032">
    <property type="entry name" value="ASKHA_NBD_TsaB"/>
    <property type="match status" value="1"/>
</dbReference>
<evidence type="ECO:0000259" key="4">
    <source>
        <dbReference type="Pfam" id="PF00814"/>
    </source>
</evidence>
<evidence type="ECO:0000313" key="6">
    <source>
        <dbReference type="Proteomes" id="UP001431449"/>
    </source>
</evidence>
<proteinExistence type="inferred from homology"/>
<dbReference type="EMBL" id="JALNMH010000007">
    <property type="protein sequence ID" value="MCK7593878.1"/>
    <property type="molecule type" value="Genomic_DNA"/>
</dbReference>
<evidence type="ECO:0000256" key="2">
    <source>
        <dbReference type="ARBA" id="ARBA00019012"/>
    </source>
</evidence>
<dbReference type="Pfam" id="PF00814">
    <property type="entry name" value="TsaD"/>
    <property type="match status" value="1"/>
</dbReference>
<comment type="similarity">
    <text evidence="1">Belongs to the KAE1 / TsaD family. TsaB subfamily.</text>
</comment>
<dbReference type="SUPFAM" id="SSF53067">
    <property type="entry name" value="Actin-like ATPase domain"/>
    <property type="match status" value="2"/>
</dbReference>
<accession>A0ABT0GHH1</accession>
<dbReference type="RefSeq" id="WP_248208496.1">
    <property type="nucleotide sequence ID" value="NZ_JALNMH010000007.1"/>
</dbReference>
<reference evidence="5" key="1">
    <citation type="submission" date="2022-04" db="EMBL/GenBank/DDBJ databases">
        <title>Lysobacter sp. CAU 1642 isolated from sea sand.</title>
        <authorList>
            <person name="Kim W."/>
        </authorList>
    </citation>
    <scope>NUCLEOTIDE SEQUENCE</scope>
    <source>
        <strain evidence="5">CAU 1642</strain>
    </source>
</reference>
<dbReference type="InterPro" id="IPR043129">
    <property type="entry name" value="ATPase_NBD"/>
</dbReference>
<name>A0ABT0GHH1_9GAMM</name>
<gene>
    <name evidence="5" type="primary">tsaB</name>
    <name evidence="5" type="ORF">M0G41_09365</name>
</gene>
<dbReference type="NCBIfam" id="TIGR03725">
    <property type="entry name" value="T6A_YeaZ"/>
    <property type="match status" value="1"/>
</dbReference>
<evidence type="ECO:0000256" key="3">
    <source>
        <dbReference type="ARBA" id="ARBA00032446"/>
    </source>
</evidence>
<keyword evidence="6" id="KW-1185">Reference proteome</keyword>
<dbReference type="GO" id="GO:0061711">
    <property type="term" value="F:tRNA N(6)-L-threonylcarbamoyladenine synthase activity"/>
    <property type="evidence" value="ECO:0007669"/>
    <property type="project" value="UniProtKB-EC"/>
</dbReference>
<evidence type="ECO:0000313" key="5">
    <source>
        <dbReference type="EMBL" id="MCK7593878.1"/>
    </source>
</evidence>
<sequence length="239" mass="24517">MILLALDTATECCSVALSVDGSLLQRSELAPRRHAELLLPWIDALLAEAGVARSALDAVAVGRGPGGFTGVRLAVAAAQGIAFGLDRPLLAVSSLAALAMQGEAGPGDAVLAAIDARMGEVYLGAFRLDASGLAEPLAPEWMAAPAQVEPAALAEGSWSGVGSGFAAAEGALARRLADRLDRVEPDRYPQAAAVARLGARQWDQGVLTTPHSIEPAYLRDKVAQTLIERGVAPPAARSG</sequence>
<keyword evidence="5" id="KW-0808">Transferase</keyword>
<dbReference type="Gene3D" id="3.30.420.40">
    <property type="match status" value="2"/>
</dbReference>
<dbReference type="InterPro" id="IPR000905">
    <property type="entry name" value="Gcp-like_dom"/>
</dbReference>